<sequence>RRYGFNVIFTISKKLDCVIKRGKDLLNNARKSDVVYRIDCGDCESCYIGQTTKRHLKTRIREHMSDIKKHCDNQSVVSKHRLCEGHEFDWSNVKVVHQEMHTKKREIAEIIHIKKQDNTINVQKDTENLPTMYHEILKNTWELFCPDRSNFLANRF</sequence>
<gene>
    <name evidence="2" type="ORF">X777_15529</name>
</gene>
<evidence type="ECO:0000259" key="1">
    <source>
        <dbReference type="PROSITE" id="PS50164"/>
    </source>
</evidence>
<dbReference type="CDD" id="cd10442">
    <property type="entry name" value="GIY-YIG_PLEs"/>
    <property type="match status" value="1"/>
</dbReference>
<accession>A0A026X3T1</accession>
<evidence type="ECO:0000313" key="3">
    <source>
        <dbReference type="Proteomes" id="UP000053097"/>
    </source>
</evidence>
<name>A0A026X3T1_OOCBI</name>
<dbReference type="Proteomes" id="UP000053097">
    <property type="component" value="Unassembled WGS sequence"/>
</dbReference>
<dbReference type="InterPro" id="IPR000305">
    <property type="entry name" value="GIY-YIG_endonuc"/>
</dbReference>
<organism evidence="2 3">
    <name type="scientific">Ooceraea biroi</name>
    <name type="common">Clonal raider ant</name>
    <name type="synonym">Cerapachys biroi</name>
    <dbReference type="NCBI Taxonomy" id="2015173"/>
    <lineage>
        <taxon>Eukaryota</taxon>
        <taxon>Metazoa</taxon>
        <taxon>Ecdysozoa</taxon>
        <taxon>Arthropoda</taxon>
        <taxon>Hexapoda</taxon>
        <taxon>Insecta</taxon>
        <taxon>Pterygota</taxon>
        <taxon>Neoptera</taxon>
        <taxon>Endopterygota</taxon>
        <taxon>Hymenoptera</taxon>
        <taxon>Apocrita</taxon>
        <taxon>Aculeata</taxon>
        <taxon>Formicoidea</taxon>
        <taxon>Formicidae</taxon>
        <taxon>Dorylinae</taxon>
        <taxon>Ooceraea</taxon>
    </lineage>
</organism>
<evidence type="ECO:0000313" key="2">
    <source>
        <dbReference type="EMBL" id="EZA62937.1"/>
    </source>
</evidence>
<dbReference type="Pfam" id="PF01541">
    <property type="entry name" value="GIY-YIG"/>
    <property type="match status" value="1"/>
</dbReference>
<protein>
    <recommendedName>
        <fullName evidence="1">GIY-YIG domain-containing protein</fullName>
    </recommendedName>
</protein>
<feature type="non-terminal residue" evidence="2">
    <location>
        <position position="1"/>
    </location>
</feature>
<proteinExistence type="predicted"/>
<dbReference type="EMBL" id="KK107012">
    <property type="protein sequence ID" value="EZA62937.1"/>
    <property type="molecule type" value="Genomic_DNA"/>
</dbReference>
<dbReference type="OrthoDB" id="7687729at2759"/>
<dbReference type="PROSITE" id="PS50164">
    <property type="entry name" value="GIY_YIG"/>
    <property type="match status" value="1"/>
</dbReference>
<dbReference type="SUPFAM" id="SSF82771">
    <property type="entry name" value="GIY-YIG endonuclease"/>
    <property type="match status" value="1"/>
</dbReference>
<dbReference type="InterPro" id="IPR035901">
    <property type="entry name" value="GIY-YIG_endonuc_sf"/>
</dbReference>
<dbReference type="AlphaFoldDB" id="A0A026X3T1"/>
<keyword evidence="3" id="KW-1185">Reference proteome</keyword>
<dbReference type="Gene3D" id="3.40.1440.10">
    <property type="entry name" value="GIY-YIG endonuclease"/>
    <property type="match status" value="1"/>
</dbReference>
<feature type="domain" description="GIY-YIG" evidence="1">
    <location>
        <begin position="31"/>
        <end position="119"/>
    </location>
</feature>
<reference evidence="2 3" key="1">
    <citation type="journal article" date="2014" name="Curr. Biol.">
        <title>The genome of the clonal raider ant Cerapachys biroi.</title>
        <authorList>
            <person name="Oxley P.R."/>
            <person name="Ji L."/>
            <person name="Fetter-Pruneda I."/>
            <person name="McKenzie S.K."/>
            <person name="Li C."/>
            <person name="Hu H."/>
            <person name="Zhang G."/>
            <person name="Kronauer D.J."/>
        </authorList>
    </citation>
    <scope>NUCLEOTIDE SEQUENCE [LARGE SCALE GENOMIC DNA]</scope>
</reference>